<protein>
    <submittedName>
        <fullName evidence="3">Integrase core domain protein</fullName>
    </submittedName>
</protein>
<dbReference type="PROSITE" id="PS50994">
    <property type="entry name" value="INTEGRASE"/>
    <property type="match status" value="1"/>
</dbReference>
<dbReference type="SUPFAM" id="SSF53098">
    <property type="entry name" value="Ribonuclease H-like"/>
    <property type="match status" value="1"/>
</dbReference>
<dbReference type="NCBIfam" id="NF033546">
    <property type="entry name" value="transpos_IS21"/>
    <property type="match status" value="1"/>
</dbReference>
<evidence type="ECO:0000259" key="2">
    <source>
        <dbReference type="PROSITE" id="PS50994"/>
    </source>
</evidence>
<dbReference type="GO" id="GO:0003676">
    <property type="term" value="F:nucleic acid binding"/>
    <property type="evidence" value="ECO:0007669"/>
    <property type="project" value="InterPro"/>
</dbReference>
<comment type="similarity">
    <text evidence="1">Belongs to the transposase IS21/IS408/IS1162 family.</text>
</comment>
<dbReference type="AlphaFoldDB" id="A0A0L6Z6I4"/>
<name>A0A0L6Z6I4_9CLOT</name>
<comment type="caution">
    <text evidence="3">The sequence shown here is derived from an EMBL/GenBank/DDBJ whole genome shotgun (WGS) entry which is preliminary data.</text>
</comment>
<dbReference type="Gene3D" id="3.30.420.10">
    <property type="entry name" value="Ribonuclease H-like superfamily/Ribonuclease H"/>
    <property type="match status" value="1"/>
</dbReference>
<accession>A0A0L6Z6I4</accession>
<dbReference type="PANTHER" id="PTHR35004">
    <property type="entry name" value="TRANSPOSASE RV3428C-RELATED"/>
    <property type="match status" value="1"/>
</dbReference>
<gene>
    <name evidence="3" type="ORF">CLHOM_30400</name>
</gene>
<dbReference type="InterPro" id="IPR012337">
    <property type="entry name" value="RNaseH-like_sf"/>
</dbReference>
<proteinExistence type="inferred from homology"/>
<dbReference type="EMBL" id="LHUR01000037">
    <property type="protein sequence ID" value="KOA18579.1"/>
    <property type="molecule type" value="Genomic_DNA"/>
</dbReference>
<dbReference type="PANTHER" id="PTHR35004:SF6">
    <property type="entry name" value="TRANSPOSASE"/>
    <property type="match status" value="1"/>
</dbReference>
<dbReference type="GO" id="GO:0015074">
    <property type="term" value="P:DNA integration"/>
    <property type="evidence" value="ECO:0007669"/>
    <property type="project" value="InterPro"/>
</dbReference>
<feature type="domain" description="Integrase catalytic" evidence="2">
    <location>
        <begin position="111"/>
        <end position="287"/>
    </location>
</feature>
<dbReference type="PATRIC" id="fig|1121318.3.peg.3054"/>
<dbReference type="Pfam" id="PF00665">
    <property type="entry name" value="rve"/>
    <property type="match status" value="1"/>
</dbReference>
<sequence length="412" mass="48506">MKEDLWLEIRNDYLKGLSISEISRKYNINWRTAKKYSTSEKVPKYTLTSPKPSKLDKYKPMLNDLLEEAPYSAVRLYEKIKEHGFVGKIGIVRSYVKLKKRKLNSKATVRFETLPGKQGQVDWGHFGSFVDEHGVERNLYCFLMILGYSRMRYIEFVLDMSTETLIKCHNNAFRYFNGYPDEILYDNMKQVVIKRLLKQEDSKLNPLFEDFAGFYGFKPILCRPYRGQTKGKIERTVRFVRQNFFVGIKFKNLYEINTMAYEWCEKVNNHPHSTTNEVPYSRLFQEKLNTVKREYMINKLDLRKVEKDCLISFQNNKYSVPPEYIGKEVAVLHTHNLLKVYHNSELIATHSIPNVKNKIIVNKDHYDKISNPNNNYSANCLFNLNRFKAPTQIESRDLLELDKIFGEVASNG</sequence>
<evidence type="ECO:0000256" key="1">
    <source>
        <dbReference type="ARBA" id="ARBA00009277"/>
    </source>
</evidence>
<keyword evidence="4" id="KW-1185">Reference proteome</keyword>
<dbReference type="Proteomes" id="UP000037043">
    <property type="component" value="Unassembled WGS sequence"/>
</dbReference>
<reference evidence="4" key="1">
    <citation type="submission" date="2015-08" db="EMBL/GenBank/DDBJ databases">
        <title>Genome sequence of the strict anaerobe Clostridium homopropionicum LuHBu1 (DSM 5847T).</title>
        <authorList>
            <person name="Poehlein A."/>
            <person name="Beck M."/>
            <person name="Schiel-Bengelsdorf B."/>
            <person name="Bengelsdorf F.R."/>
            <person name="Daniel R."/>
            <person name="Duerre P."/>
        </authorList>
    </citation>
    <scope>NUCLEOTIDE SEQUENCE [LARGE SCALE GENOMIC DNA]</scope>
    <source>
        <strain evidence="4">DSM 5847</strain>
    </source>
</reference>
<dbReference type="InterPro" id="IPR001584">
    <property type="entry name" value="Integrase_cat-core"/>
</dbReference>
<evidence type="ECO:0000313" key="3">
    <source>
        <dbReference type="EMBL" id="KOA18579.1"/>
    </source>
</evidence>
<dbReference type="Pfam" id="PF22483">
    <property type="entry name" value="Mu-transpos_C_2"/>
    <property type="match status" value="1"/>
</dbReference>
<organism evidence="3 4">
    <name type="scientific">Clostridium homopropionicum DSM 5847</name>
    <dbReference type="NCBI Taxonomy" id="1121318"/>
    <lineage>
        <taxon>Bacteria</taxon>
        <taxon>Bacillati</taxon>
        <taxon>Bacillota</taxon>
        <taxon>Clostridia</taxon>
        <taxon>Eubacteriales</taxon>
        <taxon>Clostridiaceae</taxon>
        <taxon>Clostridium</taxon>
    </lineage>
</organism>
<dbReference type="InterPro" id="IPR036397">
    <property type="entry name" value="RNaseH_sf"/>
</dbReference>
<dbReference type="InterPro" id="IPR054353">
    <property type="entry name" value="IstA-like_C"/>
</dbReference>
<evidence type="ECO:0000313" key="4">
    <source>
        <dbReference type="Proteomes" id="UP000037043"/>
    </source>
</evidence>
<dbReference type="STRING" id="36844.SAMN04488501_1251"/>